<comment type="caution">
    <text evidence="1">The sequence shown here is derived from an EMBL/GenBank/DDBJ whole genome shotgun (WGS) entry which is preliminary data.</text>
</comment>
<accession>A0A853IDK9</accession>
<name>A0A853IDK9_9GAMM</name>
<protein>
    <submittedName>
        <fullName evidence="1">Transporter substrate-binding domain-containing protein</fullName>
    </submittedName>
</protein>
<organism evidence="1 2">
    <name type="scientific">Spartinivicinus marinus</name>
    <dbReference type="NCBI Taxonomy" id="2994442"/>
    <lineage>
        <taxon>Bacteria</taxon>
        <taxon>Pseudomonadati</taxon>
        <taxon>Pseudomonadota</taxon>
        <taxon>Gammaproteobacteria</taxon>
        <taxon>Oceanospirillales</taxon>
        <taxon>Zooshikellaceae</taxon>
        <taxon>Spartinivicinus</taxon>
    </lineage>
</organism>
<dbReference type="EMBL" id="JACCKB010000023">
    <property type="protein sequence ID" value="NYZ67265.1"/>
    <property type="molecule type" value="Genomic_DNA"/>
</dbReference>
<dbReference type="RefSeq" id="WP_180569288.1">
    <property type="nucleotide sequence ID" value="NZ_JACCKB010000023.1"/>
</dbReference>
<dbReference type="Gene3D" id="3.40.190.10">
    <property type="entry name" value="Periplasmic binding protein-like II"/>
    <property type="match status" value="2"/>
</dbReference>
<gene>
    <name evidence="1" type="ORF">H0A36_14700</name>
</gene>
<evidence type="ECO:0000313" key="2">
    <source>
        <dbReference type="Proteomes" id="UP000569732"/>
    </source>
</evidence>
<dbReference type="SUPFAM" id="SSF53850">
    <property type="entry name" value="Periplasmic binding protein-like II"/>
    <property type="match status" value="1"/>
</dbReference>
<reference evidence="1 2" key="1">
    <citation type="submission" date="2020-07" db="EMBL/GenBank/DDBJ databases">
        <title>Endozoicomonas sp. nov., isolated from sediment.</title>
        <authorList>
            <person name="Gu T."/>
        </authorList>
    </citation>
    <scope>NUCLEOTIDE SEQUENCE [LARGE SCALE GENOMIC DNA]</scope>
    <source>
        <strain evidence="1 2">SM1973</strain>
    </source>
</reference>
<dbReference type="Proteomes" id="UP000569732">
    <property type="component" value="Unassembled WGS sequence"/>
</dbReference>
<dbReference type="AlphaFoldDB" id="A0A853IDK9"/>
<evidence type="ECO:0000313" key="1">
    <source>
        <dbReference type="EMBL" id="NYZ67265.1"/>
    </source>
</evidence>
<sequence length="286" mass="34150">MYKLYFQLSTLVFSLLIFSAFSIEKVIYPQTAKRELDIEELLHIIIDASKKDFGPCELVSHKDKVNEAKFRYLITHGSVYDVIWSSATPYLEKYLIPIWQPIRKGLLGYRIFIIRKQDQPKFSKLKTLAEFKKLTVAQGRFWNDVEVFKANNINVQTSTDYESLFDMVSKGRVDYFSRGVNEAPAEYDDRKERLPNLHIEQDILVYYPWPKFFYVSNKNPSLERRIKHGFKLIKTNGQYDKWFWKYNKKAIKRAKLKSRRLFKLYNPLFTNESLLNDKSLWFDPFE</sequence>
<proteinExistence type="predicted"/>
<keyword evidence="2" id="KW-1185">Reference proteome</keyword>